<dbReference type="EMBL" id="CP010427">
    <property type="protein sequence ID" value="AJC48684.1"/>
    <property type="molecule type" value="Genomic_DNA"/>
</dbReference>
<dbReference type="Gene3D" id="1.25.40.20">
    <property type="entry name" value="Ankyrin repeat-containing domain"/>
    <property type="match status" value="2"/>
</dbReference>
<dbReference type="OrthoDB" id="5606278at2"/>
<evidence type="ECO:0000256" key="1">
    <source>
        <dbReference type="ARBA" id="ARBA00022737"/>
    </source>
</evidence>
<dbReference type="STRING" id="594679.SD28_02990"/>
<gene>
    <name evidence="4" type="ORF">SD28_02990</name>
</gene>
<dbReference type="KEGG" id="fgu:SD28_02990"/>
<evidence type="ECO:0000256" key="3">
    <source>
        <dbReference type="PROSITE-ProRule" id="PRU00023"/>
    </source>
</evidence>
<dbReference type="InterPro" id="IPR002110">
    <property type="entry name" value="Ankyrin_rpt"/>
</dbReference>
<dbReference type="SMART" id="SM00248">
    <property type="entry name" value="ANK"/>
    <property type="match status" value="6"/>
</dbReference>
<dbReference type="PROSITE" id="PS50297">
    <property type="entry name" value="ANK_REP_REGION"/>
    <property type="match status" value="3"/>
</dbReference>
<reference evidence="4 5" key="1">
    <citation type="submission" date="2014-12" db="EMBL/GenBank/DDBJ databases">
        <title>Complete genome sequence of Francisella guanzhouensis strain 08HL01032 isolated from air-conditioning system in China.</title>
        <authorList>
            <person name="Svensson D."/>
            <person name="Ohrman C."/>
            <person name="Backman S."/>
            <person name="Karlsson E."/>
            <person name="Nilsson E."/>
            <person name="Bystrom M."/>
            <person name="Larkeryd A."/>
            <person name="Stenberg P."/>
            <person name="Scholtz H.C."/>
            <person name="Forsman M."/>
            <person name="Sjodin A."/>
        </authorList>
    </citation>
    <scope>NUCLEOTIDE SEQUENCE [LARGE SCALE GENOMIC DNA]</scope>
    <source>
        <strain evidence="4 5">08HL01032</strain>
    </source>
</reference>
<sequence>MFSVYRETIFREKLINYREYVINILNKYINNSANKIYKTSAKNILNQLEASIDSASIIFRESERLQKEYNFMQSYYDNNKYLSLPIHKVEYPKVISSLCRSFEMIYTNEIIGDSDYYKNVILRDILNNTCCVNTNILYIACLYGHIEIVIELLKHPRIDVNRTTAGVTPLCIACGRSHAEVVIELLKHPRIDVNKTTNAGTTPLYAACVRGHTEVVIELLKHSRIDVNKATNAGVTPLYIACERGHTEVVIELLKHPRIDVNRTTAGATPFYIACERGHTEVVELLLKQRSLATDDSSVASYFIGGCSMSSNNQILDSLKIHFWKHNINTPCNFRQENGTVESLTPLIQGCRFINNRSIKWLLNNYRELNNATIFENMCALRWYQTKKNKRLRYDIDIEKRLKLLLK</sequence>
<keyword evidence="5" id="KW-1185">Reference proteome</keyword>
<dbReference type="Pfam" id="PF00023">
    <property type="entry name" value="Ank"/>
    <property type="match status" value="2"/>
</dbReference>
<dbReference type="Proteomes" id="UP000031104">
    <property type="component" value="Chromosome"/>
</dbReference>
<dbReference type="PANTHER" id="PTHR24198">
    <property type="entry name" value="ANKYRIN REPEAT AND PROTEIN KINASE DOMAIN-CONTAINING PROTEIN"/>
    <property type="match status" value="1"/>
</dbReference>
<organism evidence="4 5">
    <name type="scientific">Allofrancisella guangzhouensis</name>
    <dbReference type="NCBI Taxonomy" id="594679"/>
    <lineage>
        <taxon>Bacteria</taxon>
        <taxon>Pseudomonadati</taxon>
        <taxon>Pseudomonadota</taxon>
        <taxon>Gammaproteobacteria</taxon>
        <taxon>Thiotrichales</taxon>
        <taxon>Francisellaceae</taxon>
        <taxon>Allofrancisella</taxon>
    </lineage>
</organism>
<dbReference type="SUPFAM" id="SSF48403">
    <property type="entry name" value="Ankyrin repeat"/>
    <property type="match status" value="2"/>
</dbReference>
<dbReference type="InterPro" id="IPR036770">
    <property type="entry name" value="Ankyrin_rpt-contain_sf"/>
</dbReference>
<dbReference type="AlphaFoldDB" id="A0A0A8E421"/>
<feature type="repeat" description="ANK" evidence="3">
    <location>
        <begin position="233"/>
        <end position="266"/>
    </location>
</feature>
<evidence type="ECO:0000313" key="5">
    <source>
        <dbReference type="Proteomes" id="UP000031104"/>
    </source>
</evidence>
<dbReference type="RefSeq" id="WP_039123965.1">
    <property type="nucleotide sequence ID" value="NZ_CP010427.1"/>
</dbReference>
<keyword evidence="2 3" id="KW-0040">ANK repeat</keyword>
<keyword evidence="1" id="KW-0677">Repeat</keyword>
<evidence type="ECO:0000313" key="4">
    <source>
        <dbReference type="EMBL" id="AJC48684.1"/>
    </source>
</evidence>
<dbReference type="PROSITE" id="PS50088">
    <property type="entry name" value="ANK_REPEAT"/>
    <property type="match status" value="3"/>
</dbReference>
<evidence type="ECO:0000256" key="2">
    <source>
        <dbReference type="ARBA" id="ARBA00023043"/>
    </source>
</evidence>
<dbReference type="HOGENOM" id="CLU_675697_0_0_6"/>
<dbReference type="PANTHER" id="PTHR24198:SF165">
    <property type="entry name" value="ANKYRIN REPEAT-CONTAINING PROTEIN-RELATED"/>
    <property type="match status" value="1"/>
</dbReference>
<feature type="repeat" description="ANK" evidence="3">
    <location>
        <begin position="199"/>
        <end position="232"/>
    </location>
</feature>
<name>A0A0A8E421_9GAMM</name>
<proteinExistence type="predicted"/>
<dbReference type="Pfam" id="PF12796">
    <property type="entry name" value="Ank_2"/>
    <property type="match status" value="1"/>
</dbReference>
<protein>
    <submittedName>
        <fullName evidence="4">Uncharacterized protein</fullName>
    </submittedName>
</protein>
<feature type="repeat" description="ANK" evidence="3">
    <location>
        <begin position="266"/>
        <end position="288"/>
    </location>
</feature>
<accession>A0A0A8E421</accession>